<reference evidence="1" key="1">
    <citation type="submission" date="2021-01" db="EMBL/GenBank/DDBJ databases">
        <authorList>
            <person name="Kaushik A."/>
        </authorList>
    </citation>
    <scope>NUCLEOTIDE SEQUENCE</scope>
    <source>
        <strain evidence="1">AG6-10EEA</strain>
    </source>
</reference>
<organism evidence="1 2">
    <name type="scientific">Rhizoctonia solani</name>
    <dbReference type="NCBI Taxonomy" id="456999"/>
    <lineage>
        <taxon>Eukaryota</taxon>
        <taxon>Fungi</taxon>
        <taxon>Dikarya</taxon>
        <taxon>Basidiomycota</taxon>
        <taxon>Agaricomycotina</taxon>
        <taxon>Agaricomycetes</taxon>
        <taxon>Cantharellales</taxon>
        <taxon>Ceratobasidiaceae</taxon>
        <taxon>Rhizoctonia</taxon>
    </lineage>
</organism>
<evidence type="ECO:0000313" key="1">
    <source>
        <dbReference type="EMBL" id="CAE6412822.1"/>
    </source>
</evidence>
<dbReference type="Proteomes" id="UP000663853">
    <property type="component" value="Unassembled WGS sequence"/>
</dbReference>
<evidence type="ECO:0000313" key="2">
    <source>
        <dbReference type="Proteomes" id="UP000663853"/>
    </source>
</evidence>
<comment type="caution">
    <text evidence="1">The sequence shown here is derived from an EMBL/GenBank/DDBJ whole genome shotgun (WGS) entry which is preliminary data.</text>
</comment>
<dbReference type="AlphaFoldDB" id="A0A8H3A700"/>
<dbReference type="OrthoDB" id="5590282at2759"/>
<dbReference type="EMBL" id="CAJMXA010000042">
    <property type="protein sequence ID" value="CAE6412822.1"/>
    <property type="molecule type" value="Genomic_DNA"/>
</dbReference>
<sequence length="173" mass="19099">MVITPRRESVVVLPSSEWVPVVPFIKGPMWFALPLRKPTKGTSGRHLIPDSDALIRVTTPQVQVPNVIPQTEEPPRIIRVSVPRTTLLSYLPTDADKQPGEPTQGYSSHISEALAALGTSATVPAGLLNNLKTDRAIRFASYSNRCRFESWTFKCPTEEIRVTTPGSIKYPPP</sequence>
<accession>A0A8H3A700</accession>
<gene>
    <name evidence="1" type="ORF">RDB_LOCUS2702</name>
</gene>
<name>A0A8H3A700_9AGAM</name>
<proteinExistence type="predicted"/>
<protein>
    <submittedName>
        <fullName evidence="1">Uncharacterized protein</fullName>
    </submittedName>
</protein>